<dbReference type="SMART" id="SM00908">
    <property type="entry name" value="Gal-bind_lectin"/>
    <property type="match status" value="2"/>
</dbReference>
<keyword evidence="2" id="KW-0677">Repeat</keyword>
<feature type="domain" description="Galectin" evidence="4">
    <location>
        <begin position="66"/>
        <end position="327"/>
    </location>
</feature>
<feature type="non-terminal residue" evidence="5">
    <location>
        <position position="1"/>
    </location>
</feature>
<evidence type="ECO:0000313" key="6">
    <source>
        <dbReference type="Proteomes" id="UP000886611"/>
    </source>
</evidence>
<gene>
    <name evidence="5" type="primary">Lgals6</name>
    <name evidence="5" type="ORF">GTO96_0019436</name>
</gene>
<keyword evidence="1 3" id="KW-0430">Lectin</keyword>
<dbReference type="GO" id="GO:0030246">
    <property type="term" value="F:carbohydrate binding"/>
    <property type="evidence" value="ECO:0007669"/>
    <property type="project" value="UniProtKB-UniRule"/>
</dbReference>
<dbReference type="FunFam" id="2.60.120.200:FF:000124">
    <property type="entry name" value="Galectin-4"/>
    <property type="match status" value="2"/>
</dbReference>
<dbReference type="PANTHER" id="PTHR11346:SF32">
    <property type="entry name" value="GALECTIN-4"/>
    <property type="match status" value="1"/>
</dbReference>
<dbReference type="Proteomes" id="UP000886611">
    <property type="component" value="Unassembled WGS sequence"/>
</dbReference>
<dbReference type="InterPro" id="IPR001079">
    <property type="entry name" value="Galectin_CRD"/>
</dbReference>
<comment type="caution">
    <text evidence="5">The sequence shown here is derived from an EMBL/GenBank/DDBJ whole genome shotgun (WGS) entry which is preliminary data.</text>
</comment>
<dbReference type="InterPro" id="IPR013320">
    <property type="entry name" value="ConA-like_dom_sf"/>
</dbReference>
<feature type="non-terminal residue" evidence="5">
    <location>
        <position position="327"/>
    </location>
</feature>
<evidence type="ECO:0000259" key="4">
    <source>
        <dbReference type="PROSITE" id="PS51304"/>
    </source>
</evidence>
<evidence type="ECO:0000256" key="3">
    <source>
        <dbReference type="RuleBase" id="RU102079"/>
    </source>
</evidence>
<protein>
    <recommendedName>
        <fullName evidence="3">Galectin</fullName>
    </recommendedName>
</protein>
<dbReference type="PANTHER" id="PTHR11346">
    <property type="entry name" value="GALECTIN"/>
    <property type="match status" value="1"/>
</dbReference>
<evidence type="ECO:0000313" key="5">
    <source>
        <dbReference type="EMBL" id="KAG2458845.1"/>
    </source>
</evidence>
<dbReference type="AlphaFoldDB" id="A0A8X7X0A6"/>
<dbReference type="PROSITE" id="PS51304">
    <property type="entry name" value="GALECTIN"/>
    <property type="match status" value="1"/>
</dbReference>
<reference evidence="5 6" key="1">
    <citation type="journal article" date="2021" name="Cell">
        <title>Tracing the genetic footprints of vertebrate landing in non-teleost ray-finned fishes.</title>
        <authorList>
            <person name="Bi X."/>
            <person name="Wang K."/>
            <person name="Yang L."/>
            <person name="Pan H."/>
            <person name="Jiang H."/>
            <person name="Wei Q."/>
            <person name="Fang M."/>
            <person name="Yu H."/>
            <person name="Zhu C."/>
            <person name="Cai Y."/>
            <person name="He Y."/>
            <person name="Gan X."/>
            <person name="Zeng H."/>
            <person name="Yu D."/>
            <person name="Zhu Y."/>
            <person name="Jiang H."/>
            <person name="Qiu Q."/>
            <person name="Yang H."/>
            <person name="Zhang Y.E."/>
            <person name="Wang W."/>
            <person name="Zhu M."/>
            <person name="He S."/>
            <person name="Zhang G."/>
        </authorList>
    </citation>
    <scope>NUCLEOTIDE SEQUENCE [LARGE SCALE GENOMIC DNA]</scope>
    <source>
        <strain evidence="5">Bchr_013</strain>
    </source>
</reference>
<dbReference type="CDD" id="cd00070">
    <property type="entry name" value="GLECT"/>
    <property type="match status" value="2"/>
</dbReference>
<dbReference type="Gene3D" id="2.60.120.200">
    <property type="match status" value="2"/>
</dbReference>
<name>A0A8X7X0A6_POLSE</name>
<accession>A0A8X7X0A6</accession>
<dbReference type="InterPro" id="IPR044156">
    <property type="entry name" value="Galectin-like"/>
</dbReference>
<evidence type="ECO:0000256" key="1">
    <source>
        <dbReference type="ARBA" id="ARBA00022734"/>
    </source>
</evidence>
<organism evidence="5 6">
    <name type="scientific">Polypterus senegalus</name>
    <name type="common">Senegal bichir</name>
    <dbReference type="NCBI Taxonomy" id="55291"/>
    <lineage>
        <taxon>Eukaryota</taxon>
        <taxon>Metazoa</taxon>
        <taxon>Chordata</taxon>
        <taxon>Craniata</taxon>
        <taxon>Vertebrata</taxon>
        <taxon>Euteleostomi</taxon>
        <taxon>Actinopterygii</taxon>
        <taxon>Polypteriformes</taxon>
        <taxon>Polypteridae</taxon>
        <taxon>Polypterus</taxon>
    </lineage>
</organism>
<keyword evidence="6" id="KW-1185">Reference proteome</keyword>
<sequence>MRLLQVPRNVLVKMAPSDACFCFEHMATLMLWNIRGWAAILTPFKIREALQLMRKLPPQIVRKIPFSGSIPGGLCEGKVITITGRVLPNTDRFDINFKSGSDNALHFNPRYEDGEKYVVCNTCNNSSWGSEERTYKGFVQRGSLFTLTFLVNPDSYTVLWDGDNFLQYQHRIPICKVDTINVNGAVEVASISFQTPAVKLPKVKSYRGDVHLSIRQQQCLFPSLHRFHINLKSSSGIAMHLNPRLNESCVVRNSFLNGSWGSEERDLSWMPFKPGQNFTITIVCESHCLKVMVDGAHTFNYNHRVSQPHQIDCLEIDGDVNLSFVQC</sequence>
<dbReference type="SUPFAM" id="SSF49899">
    <property type="entry name" value="Concanavalin A-like lectins/glucanases"/>
    <property type="match status" value="2"/>
</dbReference>
<dbReference type="EMBL" id="JAATIS010005477">
    <property type="protein sequence ID" value="KAG2458845.1"/>
    <property type="molecule type" value="Genomic_DNA"/>
</dbReference>
<dbReference type="SMART" id="SM00276">
    <property type="entry name" value="GLECT"/>
    <property type="match status" value="2"/>
</dbReference>
<proteinExistence type="predicted"/>
<dbReference type="Pfam" id="PF00337">
    <property type="entry name" value="Gal-bind_lectin"/>
    <property type="match status" value="2"/>
</dbReference>
<evidence type="ECO:0000256" key="2">
    <source>
        <dbReference type="ARBA" id="ARBA00022737"/>
    </source>
</evidence>